<dbReference type="PANTHER" id="PTHR24421">
    <property type="entry name" value="NITRATE/NITRITE SENSOR PROTEIN NARX-RELATED"/>
    <property type="match status" value="1"/>
</dbReference>
<dbReference type="Gene3D" id="1.20.5.1930">
    <property type="match status" value="1"/>
</dbReference>
<dbReference type="InterPro" id="IPR050482">
    <property type="entry name" value="Sensor_HK_TwoCompSys"/>
</dbReference>
<dbReference type="PANTHER" id="PTHR24421:SF10">
    <property type="entry name" value="NITRATE_NITRITE SENSOR PROTEIN NARQ"/>
    <property type="match status" value="1"/>
</dbReference>
<keyword evidence="6 12" id="KW-0418">Kinase</keyword>
<keyword evidence="13" id="KW-1185">Reference proteome</keyword>
<dbReference type="Pfam" id="PF07730">
    <property type="entry name" value="HisKA_3"/>
    <property type="match status" value="1"/>
</dbReference>
<dbReference type="GO" id="GO:0046983">
    <property type="term" value="F:protein dimerization activity"/>
    <property type="evidence" value="ECO:0007669"/>
    <property type="project" value="InterPro"/>
</dbReference>
<feature type="domain" description="Signal transduction histidine kinase subgroup 3 dimerisation and phosphoacceptor" evidence="11">
    <location>
        <begin position="149"/>
        <end position="213"/>
    </location>
</feature>
<keyword evidence="8" id="KW-0902">Two-component regulatory system</keyword>
<evidence type="ECO:0000256" key="5">
    <source>
        <dbReference type="ARBA" id="ARBA00022741"/>
    </source>
</evidence>
<evidence type="ECO:0000256" key="6">
    <source>
        <dbReference type="ARBA" id="ARBA00022777"/>
    </source>
</evidence>
<evidence type="ECO:0000256" key="9">
    <source>
        <dbReference type="SAM" id="Phobius"/>
    </source>
</evidence>
<dbReference type="InterPro" id="IPR011712">
    <property type="entry name" value="Sig_transdc_His_kin_sub3_dim/P"/>
</dbReference>
<keyword evidence="7" id="KW-0067">ATP-binding</keyword>
<dbReference type="InterPro" id="IPR003594">
    <property type="entry name" value="HATPase_dom"/>
</dbReference>
<evidence type="ECO:0000259" key="11">
    <source>
        <dbReference type="Pfam" id="PF07730"/>
    </source>
</evidence>
<evidence type="ECO:0000313" key="13">
    <source>
        <dbReference type="Proteomes" id="UP000317982"/>
    </source>
</evidence>
<evidence type="ECO:0000313" key="12">
    <source>
        <dbReference type="EMBL" id="TQS44891.1"/>
    </source>
</evidence>
<dbReference type="GO" id="GO:0000155">
    <property type="term" value="F:phosphorelay sensor kinase activity"/>
    <property type="evidence" value="ECO:0007669"/>
    <property type="project" value="InterPro"/>
</dbReference>
<keyword evidence="3" id="KW-0597">Phosphoprotein</keyword>
<evidence type="ECO:0000256" key="7">
    <source>
        <dbReference type="ARBA" id="ARBA00022840"/>
    </source>
</evidence>
<dbReference type="Gene3D" id="3.30.565.10">
    <property type="entry name" value="Histidine kinase-like ATPase, C-terminal domain"/>
    <property type="match status" value="1"/>
</dbReference>
<dbReference type="InParanoid" id="A0A545AUD8"/>
<dbReference type="GO" id="GO:0005524">
    <property type="term" value="F:ATP binding"/>
    <property type="evidence" value="ECO:0007669"/>
    <property type="project" value="UniProtKB-KW"/>
</dbReference>
<reference evidence="12 13" key="1">
    <citation type="submission" date="2019-07" db="EMBL/GenBank/DDBJ databases">
        <title>Cryptosporangium phraense sp. nov., isolated from plant litter.</title>
        <authorList>
            <person name="Suriyachadkun C."/>
        </authorList>
    </citation>
    <scope>NUCLEOTIDE SEQUENCE [LARGE SCALE GENOMIC DNA]</scope>
    <source>
        <strain evidence="12 13">A-T 5661</strain>
    </source>
</reference>
<gene>
    <name evidence="12" type="ORF">FL583_12840</name>
</gene>
<dbReference type="InterPro" id="IPR036890">
    <property type="entry name" value="HATPase_C_sf"/>
</dbReference>
<evidence type="ECO:0000256" key="4">
    <source>
        <dbReference type="ARBA" id="ARBA00022679"/>
    </source>
</evidence>
<dbReference type="CDD" id="cd16917">
    <property type="entry name" value="HATPase_UhpB-NarQ-NarX-like"/>
    <property type="match status" value="1"/>
</dbReference>
<dbReference type="Proteomes" id="UP000317982">
    <property type="component" value="Unassembled WGS sequence"/>
</dbReference>
<dbReference type="EC" id="2.7.13.3" evidence="2"/>
<keyword evidence="4" id="KW-0808">Transferase</keyword>
<comment type="catalytic activity">
    <reaction evidence="1">
        <text>ATP + protein L-histidine = ADP + protein N-phospho-L-histidine.</text>
        <dbReference type="EC" id="2.7.13.3"/>
    </reaction>
</comment>
<dbReference type="SUPFAM" id="SSF55874">
    <property type="entry name" value="ATPase domain of HSP90 chaperone/DNA topoisomerase II/histidine kinase"/>
    <property type="match status" value="1"/>
</dbReference>
<dbReference type="AlphaFoldDB" id="A0A545AUD8"/>
<feature type="transmembrane region" description="Helical" evidence="9">
    <location>
        <begin position="53"/>
        <end position="69"/>
    </location>
</feature>
<keyword evidence="9" id="KW-0472">Membrane</keyword>
<sequence>MLVVQCALAAVLLLRRRAPVAVGWLLAAATAVLAVVEAAAPRSLVSVDTAGDAYPWLPAAAPFAAYAATAFGFRRGLGPAAVLVVLATHFWALPPDSPWLLQGVLFAGGPALLGLYVAARRRLLASLVERTERAERERHLLAEQARAEERSALAAEIHDLVTHRVSLMVLQAGALRISADQPETRAAADEIRETGAQALTELREVIGLLREPPAALLAAAEVGEAPPGRLSALVGESGVQAVLVEDGDPGRVRPVVGRAAYRVVQEALTNVRKHAPGAAATVTLRYRPEGVQVSVRNGPAAAPPDPAVVGSGTGLLGLRERVELLEGSLKAGPCDDGGFLLEARLPA</sequence>
<evidence type="ECO:0000256" key="3">
    <source>
        <dbReference type="ARBA" id="ARBA00022553"/>
    </source>
</evidence>
<keyword evidence="5" id="KW-0547">Nucleotide-binding</keyword>
<proteinExistence type="predicted"/>
<evidence type="ECO:0000256" key="8">
    <source>
        <dbReference type="ARBA" id="ARBA00023012"/>
    </source>
</evidence>
<name>A0A545AUD8_9ACTN</name>
<feature type="transmembrane region" description="Helical" evidence="9">
    <location>
        <begin position="99"/>
        <end position="119"/>
    </location>
</feature>
<dbReference type="EMBL" id="VIRS01000007">
    <property type="protein sequence ID" value="TQS44891.1"/>
    <property type="molecule type" value="Genomic_DNA"/>
</dbReference>
<dbReference type="OrthoDB" id="227596at2"/>
<protein>
    <recommendedName>
        <fullName evidence="2">histidine kinase</fullName>
        <ecNumber evidence="2">2.7.13.3</ecNumber>
    </recommendedName>
</protein>
<keyword evidence="9" id="KW-0812">Transmembrane</keyword>
<dbReference type="Pfam" id="PF02518">
    <property type="entry name" value="HATPase_c"/>
    <property type="match status" value="1"/>
</dbReference>
<evidence type="ECO:0000259" key="10">
    <source>
        <dbReference type="Pfam" id="PF02518"/>
    </source>
</evidence>
<comment type="caution">
    <text evidence="12">The sequence shown here is derived from an EMBL/GenBank/DDBJ whole genome shotgun (WGS) entry which is preliminary data.</text>
</comment>
<evidence type="ECO:0000256" key="2">
    <source>
        <dbReference type="ARBA" id="ARBA00012438"/>
    </source>
</evidence>
<feature type="transmembrane region" description="Helical" evidence="9">
    <location>
        <begin position="76"/>
        <end position="93"/>
    </location>
</feature>
<evidence type="ECO:0000256" key="1">
    <source>
        <dbReference type="ARBA" id="ARBA00000085"/>
    </source>
</evidence>
<organism evidence="12 13">
    <name type="scientific">Cryptosporangium phraense</name>
    <dbReference type="NCBI Taxonomy" id="2593070"/>
    <lineage>
        <taxon>Bacteria</taxon>
        <taxon>Bacillati</taxon>
        <taxon>Actinomycetota</taxon>
        <taxon>Actinomycetes</taxon>
        <taxon>Cryptosporangiales</taxon>
        <taxon>Cryptosporangiaceae</taxon>
        <taxon>Cryptosporangium</taxon>
    </lineage>
</organism>
<feature type="domain" description="Histidine kinase/HSP90-like ATPase" evidence="10">
    <location>
        <begin position="259"/>
        <end position="346"/>
    </location>
</feature>
<accession>A0A545AUD8</accession>
<dbReference type="GO" id="GO:0016020">
    <property type="term" value="C:membrane"/>
    <property type="evidence" value="ECO:0007669"/>
    <property type="project" value="InterPro"/>
</dbReference>
<keyword evidence="9" id="KW-1133">Transmembrane helix</keyword>